<organism evidence="2 3">
    <name type="scientific">Mucuna pruriens</name>
    <name type="common">Velvet bean</name>
    <name type="synonym">Dolichos pruriens</name>
    <dbReference type="NCBI Taxonomy" id="157652"/>
    <lineage>
        <taxon>Eukaryota</taxon>
        <taxon>Viridiplantae</taxon>
        <taxon>Streptophyta</taxon>
        <taxon>Embryophyta</taxon>
        <taxon>Tracheophyta</taxon>
        <taxon>Spermatophyta</taxon>
        <taxon>Magnoliopsida</taxon>
        <taxon>eudicotyledons</taxon>
        <taxon>Gunneridae</taxon>
        <taxon>Pentapetalae</taxon>
        <taxon>rosids</taxon>
        <taxon>fabids</taxon>
        <taxon>Fabales</taxon>
        <taxon>Fabaceae</taxon>
        <taxon>Papilionoideae</taxon>
        <taxon>50 kb inversion clade</taxon>
        <taxon>NPAAA clade</taxon>
        <taxon>indigoferoid/millettioid clade</taxon>
        <taxon>Phaseoleae</taxon>
        <taxon>Mucuna</taxon>
    </lineage>
</organism>
<comment type="caution">
    <text evidence="2">The sequence shown here is derived from an EMBL/GenBank/DDBJ whole genome shotgun (WGS) entry which is preliminary data.</text>
</comment>
<gene>
    <name evidence="2" type="ORF">CR513_20876</name>
</gene>
<keyword evidence="3" id="KW-1185">Reference proteome</keyword>
<feature type="region of interest" description="Disordered" evidence="1">
    <location>
        <begin position="28"/>
        <end position="82"/>
    </location>
</feature>
<dbReference type="EMBL" id="QJKJ01003883">
    <property type="protein sequence ID" value="RDX96464.1"/>
    <property type="molecule type" value="Genomic_DNA"/>
</dbReference>
<name>A0A371H0Y3_MUCPR</name>
<proteinExistence type="predicted"/>
<evidence type="ECO:0000256" key="1">
    <source>
        <dbReference type="SAM" id="MobiDB-lite"/>
    </source>
</evidence>
<protein>
    <submittedName>
        <fullName evidence="2">Uncharacterized protein</fullName>
    </submittedName>
</protein>
<dbReference type="AlphaFoldDB" id="A0A371H0Y3"/>
<evidence type="ECO:0000313" key="2">
    <source>
        <dbReference type="EMBL" id="RDX96464.1"/>
    </source>
</evidence>
<evidence type="ECO:0000313" key="3">
    <source>
        <dbReference type="Proteomes" id="UP000257109"/>
    </source>
</evidence>
<reference evidence="2" key="1">
    <citation type="submission" date="2018-05" db="EMBL/GenBank/DDBJ databases">
        <title>Draft genome of Mucuna pruriens seed.</title>
        <authorList>
            <person name="Nnadi N.E."/>
            <person name="Vos R."/>
            <person name="Hasami M.H."/>
            <person name="Devisetty U.K."/>
            <person name="Aguiy J.C."/>
        </authorList>
    </citation>
    <scope>NUCLEOTIDE SEQUENCE [LARGE SCALE GENOMIC DNA]</scope>
    <source>
        <strain evidence="2">JCA_2017</strain>
    </source>
</reference>
<feature type="region of interest" description="Disordered" evidence="1">
    <location>
        <begin position="105"/>
        <end position="129"/>
    </location>
</feature>
<sequence length="165" mass="19030">MQSALDVLERRDPKLVHMLATQNIKTEYEPSSRMQQAAKKIREPQITRQIRKAKSGSREGPSVQRQTDSTPPRRMPKGADKTKYYKYRRNYDYITEHTRNEKVDWSPTLEGGRRPQGAGTWKPDQDAEGTSRLRDVINIIVRGFAGESLSLARKRYLCTVNNVHS</sequence>
<accession>A0A371H0Y3</accession>
<feature type="non-terminal residue" evidence="2">
    <location>
        <position position="1"/>
    </location>
</feature>
<dbReference type="Proteomes" id="UP000257109">
    <property type="component" value="Unassembled WGS sequence"/>
</dbReference>